<reference evidence="2 3" key="1">
    <citation type="submission" date="2018-08" db="EMBL/GenBank/DDBJ databases">
        <title>Sequencing the genomes of 1000 actinobacteria strains.</title>
        <authorList>
            <person name="Klenk H.-P."/>
        </authorList>
    </citation>
    <scope>NUCLEOTIDE SEQUENCE [LARGE SCALE GENOMIC DNA]</scope>
    <source>
        <strain evidence="2 3">DSM 43927</strain>
    </source>
</reference>
<dbReference type="EMBL" id="QTTT01000001">
    <property type="protein sequence ID" value="REE95519.1"/>
    <property type="molecule type" value="Genomic_DNA"/>
</dbReference>
<dbReference type="InterPro" id="IPR025714">
    <property type="entry name" value="Methyltranfer_dom"/>
</dbReference>
<accession>A0A3D9SHY1</accession>
<sequence>MTAAIAGIFDRSAATYERTGAEFFAPMGRELVRLAAPRPGERVLDVGCGRGHCLFPAAEAVGPDGVVVGVDLAPSMVAATAEEARRRGLDRVTVREGDAAAPPVDPGSFDLLLGGFVIFFLPDPASGVRAWARALRPGGRLTLSTFQRQDPGYEQMLKAINAFVPGEGGREPRRPTQQFRTEEPLTEVLSENGFVEIVHRVARFETRFADADHLWEWNLSHGGRGLVERVPEDRAGEVRAAAAEAAEAMRNADGDLVLRTEARYTTAVRP</sequence>
<comment type="caution">
    <text evidence="2">The sequence shown here is derived from an EMBL/GenBank/DDBJ whole genome shotgun (WGS) entry which is preliminary data.</text>
</comment>
<keyword evidence="3" id="KW-1185">Reference proteome</keyword>
<dbReference type="CDD" id="cd02440">
    <property type="entry name" value="AdoMet_MTases"/>
    <property type="match status" value="1"/>
</dbReference>
<feature type="domain" description="Methyltransferase" evidence="1">
    <location>
        <begin position="39"/>
        <end position="150"/>
    </location>
</feature>
<evidence type="ECO:0000313" key="2">
    <source>
        <dbReference type="EMBL" id="REE95519.1"/>
    </source>
</evidence>
<gene>
    <name evidence="2" type="ORF">DFJ69_0909</name>
</gene>
<dbReference type="Gene3D" id="3.40.50.150">
    <property type="entry name" value="Vaccinia Virus protein VP39"/>
    <property type="match status" value="1"/>
</dbReference>
<dbReference type="GO" id="GO:0008168">
    <property type="term" value="F:methyltransferase activity"/>
    <property type="evidence" value="ECO:0007669"/>
    <property type="project" value="UniProtKB-KW"/>
</dbReference>
<keyword evidence="2" id="KW-0489">Methyltransferase</keyword>
<keyword evidence="2" id="KW-0830">Ubiquinone</keyword>
<dbReference type="SUPFAM" id="SSF53335">
    <property type="entry name" value="S-adenosyl-L-methionine-dependent methyltransferases"/>
    <property type="match status" value="1"/>
</dbReference>
<name>A0A3D9SHY1_9ACTN</name>
<evidence type="ECO:0000313" key="3">
    <source>
        <dbReference type="Proteomes" id="UP000256661"/>
    </source>
</evidence>
<protein>
    <submittedName>
        <fullName evidence="2">Ubiquinone/menaquinone biosynthesis C-methylase UbiE</fullName>
    </submittedName>
</protein>
<dbReference type="GO" id="GO:0032259">
    <property type="term" value="P:methylation"/>
    <property type="evidence" value="ECO:0007669"/>
    <property type="project" value="UniProtKB-KW"/>
</dbReference>
<keyword evidence="2" id="KW-0808">Transferase</keyword>
<dbReference type="PANTHER" id="PTHR43591">
    <property type="entry name" value="METHYLTRANSFERASE"/>
    <property type="match status" value="1"/>
</dbReference>
<dbReference type="Pfam" id="PF13847">
    <property type="entry name" value="Methyltransf_31"/>
    <property type="match status" value="1"/>
</dbReference>
<dbReference type="PANTHER" id="PTHR43591:SF24">
    <property type="entry name" value="2-METHOXY-6-POLYPRENYL-1,4-BENZOQUINOL METHYLASE, MITOCHONDRIAL"/>
    <property type="match status" value="1"/>
</dbReference>
<dbReference type="InterPro" id="IPR029063">
    <property type="entry name" value="SAM-dependent_MTases_sf"/>
</dbReference>
<proteinExistence type="predicted"/>
<organism evidence="2 3">
    <name type="scientific">Thermomonospora umbrina</name>
    <dbReference type="NCBI Taxonomy" id="111806"/>
    <lineage>
        <taxon>Bacteria</taxon>
        <taxon>Bacillati</taxon>
        <taxon>Actinomycetota</taxon>
        <taxon>Actinomycetes</taxon>
        <taxon>Streptosporangiales</taxon>
        <taxon>Thermomonosporaceae</taxon>
        <taxon>Thermomonospora</taxon>
    </lineage>
</organism>
<dbReference type="AlphaFoldDB" id="A0A3D9SHY1"/>
<evidence type="ECO:0000259" key="1">
    <source>
        <dbReference type="Pfam" id="PF13847"/>
    </source>
</evidence>
<dbReference type="Proteomes" id="UP000256661">
    <property type="component" value="Unassembled WGS sequence"/>
</dbReference>